<protein>
    <recommendedName>
        <fullName evidence="4">Proline-rich protein HUA1</fullName>
    </recommendedName>
</protein>
<sequence>MNRKFDDDDDDLTPIDLPPTYAEATSTGGSYAPTPQPIPPPPRRNPAPPPRTNHPPPPPHAHHSQRPPQPPPPQRPSPVTNNKPSTESLYTGNSNLPFGFPKGYLCQKCKNTGYKIKNGEVCRNCWDKFYLKTHAYNPNPSLPFKFPRNYYCKKCNNTGYKKKNGATCKECWALYSPRNNYSSVRTTYQPSYFGSTTFIPAGNGFMNTSVMSTTTTTMAPPMRVPPGDPRLGGVVCGNCRGSGMVRFLLDMELCPVCAGLGRLVNVPNRVPVPPPPPPAPATPYYYYGKR</sequence>
<proteinExistence type="predicted"/>
<dbReference type="EMBL" id="JAGSYN010000272">
    <property type="protein sequence ID" value="KAG7660900.1"/>
    <property type="molecule type" value="Genomic_DNA"/>
</dbReference>
<dbReference type="RefSeq" id="XP_049261133.1">
    <property type="nucleotide sequence ID" value="XM_049409656.1"/>
</dbReference>
<dbReference type="PANTHER" id="PTHR28031:SF1">
    <property type="entry name" value="PROLINE-RICH PROTEIN HUA1"/>
    <property type="match status" value="1"/>
</dbReference>
<dbReference type="AlphaFoldDB" id="A0A8J5QG10"/>
<evidence type="ECO:0000313" key="3">
    <source>
        <dbReference type="Proteomes" id="UP000694255"/>
    </source>
</evidence>
<evidence type="ECO:0000256" key="1">
    <source>
        <dbReference type="SAM" id="MobiDB-lite"/>
    </source>
</evidence>
<dbReference type="Proteomes" id="UP000694255">
    <property type="component" value="Unassembled WGS sequence"/>
</dbReference>
<name>A0A8J5QG10_9ASCO</name>
<organism evidence="2 3">
    <name type="scientific">[Candida] subhashii</name>
    <dbReference type="NCBI Taxonomy" id="561895"/>
    <lineage>
        <taxon>Eukaryota</taxon>
        <taxon>Fungi</taxon>
        <taxon>Dikarya</taxon>
        <taxon>Ascomycota</taxon>
        <taxon>Saccharomycotina</taxon>
        <taxon>Pichiomycetes</taxon>
        <taxon>Debaryomycetaceae</taxon>
        <taxon>Spathaspora</taxon>
    </lineage>
</organism>
<keyword evidence="3" id="KW-1185">Reference proteome</keyword>
<gene>
    <name evidence="2" type="ORF">J8A68_005575</name>
</gene>
<evidence type="ECO:0000313" key="2">
    <source>
        <dbReference type="EMBL" id="KAG7660900.1"/>
    </source>
</evidence>
<reference evidence="2 3" key="1">
    <citation type="journal article" date="2021" name="DNA Res.">
        <title>Genome analysis of Candida subhashii reveals its hybrid nature and dual mitochondrial genome conformations.</title>
        <authorList>
            <person name="Mixao V."/>
            <person name="Hegedusova E."/>
            <person name="Saus E."/>
            <person name="Pryszcz L.P."/>
            <person name="Cillingova A."/>
            <person name="Nosek J."/>
            <person name="Gabaldon T."/>
        </authorList>
    </citation>
    <scope>NUCLEOTIDE SEQUENCE [LARGE SCALE GENOMIC DNA]</scope>
    <source>
        <strain evidence="2 3">CBS 10753</strain>
    </source>
</reference>
<dbReference type="GeneID" id="73472375"/>
<dbReference type="InterPro" id="IPR038910">
    <property type="entry name" value="Hua1-like"/>
</dbReference>
<feature type="compositionally biased region" description="Pro residues" evidence="1">
    <location>
        <begin position="67"/>
        <end position="76"/>
    </location>
</feature>
<dbReference type="GO" id="GO:0005737">
    <property type="term" value="C:cytoplasm"/>
    <property type="evidence" value="ECO:0007669"/>
    <property type="project" value="TreeGrafter"/>
</dbReference>
<accession>A0A8J5QG10</accession>
<dbReference type="OrthoDB" id="2405700at2759"/>
<evidence type="ECO:0008006" key="4">
    <source>
        <dbReference type="Google" id="ProtNLM"/>
    </source>
</evidence>
<feature type="compositionally biased region" description="Pro residues" evidence="1">
    <location>
        <begin position="34"/>
        <end position="59"/>
    </location>
</feature>
<comment type="caution">
    <text evidence="2">The sequence shown here is derived from an EMBL/GenBank/DDBJ whole genome shotgun (WGS) entry which is preliminary data.</text>
</comment>
<feature type="compositionally biased region" description="Polar residues" evidence="1">
    <location>
        <begin position="79"/>
        <end position="93"/>
    </location>
</feature>
<dbReference type="PANTHER" id="PTHR28031">
    <property type="entry name" value="PROLINE-RICH PROTEIN HUA1"/>
    <property type="match status" value="1"/>
</dbReference>
<feature type="region of interest" description="Disordered" evidence="1">
    <location>
        <begin position="1"/>
        <end position="93"/>
    </location>
</feature>